<sequence length="73" mass="8593">MANHYDGVPRRHLYRIPEALQLLSMSRSVFYQEVRARRLRTVKQGKNRLVPHQSIEEYVELLVAKEDTNDQAA</sequence>
<keyword evidence="3" id="KW-1185">Reference proteome</keyword>
<organism evidence="2 3">
    <name type="scientific">Tamaricihabitans halophyticus</name>
    <dbReference type="NCBI Taxonomy" id="1262583"/>
    <lineage>
        <taxon>Bacteria</taxon>
        <taxon>Bacillati</taxon>
        <taxon>Actinomycetota</taxon>
        <taxon>Actinomycetes</taxon>
        <taxon>Pseudonocardiales</taxon>
        <taxon>Pseudonocardiaceae</taxon>
        <taxon>Tamaricihabitans</taxon>
    </lineage>
</organism>
<reference evidence="2 3" key="1">
    <citation type="submission" date="2019-03" db="EMBL/GenBank/DDBJ databases">
        <title>Genomic Encyclopedia of Type Strains, Phase IV (KMG-IV): sequencing the most valuable type-strain genomes for metagenomic binning, comparative biology and taxonomic classification.</title>
        <authorList>
            <person name="Goeker M."/>
        </authorList>
    </citation>
    <scope>NUCLEOTIDE SEQUENCE [LARGE SCALE GENOMIC DNA]</scope>
    <source>
        <strain evidence="2 3">DSM 45765</strain>
    </source>
</reference>
<name>A0A4R2PT86_9PSEU</name>
<evidence type="ECO:0000313" key="3">
    <source>
        <dbReference type="Proteomes" id="UP000294911"/>
    </source>
</evidence>
<accession>A0A4R2PT86</accession>
<dbReference type="InterPro" id="IPR041657">
    <property type="entry name" value="HTH_17"/>
</dbReference>
<dbReference type="OrthoDB" id="9806039at2"/>
<evidence type="ECO:0000313" key="2">
    <source>
        <dbReference type="EMBL" id="TCP39202.1"/>
    </source>
</evidence>
<protein>
    <submittedName>
        <fullName evidence="2">Excisionase family DNA binding protein</fullName>
    </submittedName>
</protein>
<dbReference type="EMBL" id="SLXQ01000031">
    <property type="protein sequence ID" value="TCP39202.1"/>
    <property type="molecule type" value="Genomic_DNA"/>
</dbReference>
<comment type="caution">
    <text evidence="2">The sequence shown here is derived from an EMBL/GenBank/DDBJ whole genome shotgun (WGS) entry which is preliminary data.</text>
</comment>
<gene>
    <name evidence="2" type="ORF">EV191_1311</name>
</gene>
<feature type="domain" description="Helix-turn-helix" evidence="1">
    <location>
        <begin position="13"/>
        <end position="60"/>
    </location>
</feature>
<dbReference type="Pfam" id="PF12728">
    <property type="entry name" value="HTH_17"/>
    <property type="match status" value="1"/>
</dbReference>
<proteinExistence type="predicted"/>
<dbReference type="AlphaFoldDB" id="A0A4R2PT86"/>
<evidence type="ECO:0000259" key="1">
    <source>
        <dbReference type="Pfam" id="PF12728"/>
    </source>
</evidence>
<dbReference type="Proteomes" id="UP000294911">
    <property type="component" value="Unassembled WGS sequence"/>
</dbReference>
<dbReference type="RefSeq" id="WP_132881328.1">
    <property type="nucleotide sequence ID" value="NZ_SLXQ01000031.1"/>
</dbReference>